<evidence type="ECO:0000313" key="3">
    <source>
        <dbReference type="Proteomes" id="UP000461585"/>
    </source>
</evidence>
<keyword evidence="1" id="KW-0812">Transmembrane</keyword>
<reference evidence="2 3" key="1">
    <citation type="submission" date="2020-01" db="EMBL/GenBank/DDBJ databases">
        <title>Anaeroalcalibacter tamaniensis gen. nov., sp. nov., moderately halophilic strictly anaerobic fermenter bacterium from mud volcano of Taman peninsula.</title>
        <authorList>
            <person name="Frolova A."/>
            <person name="Merkel A.Y."/>
            <person name="Slobodkin A.I."/>
        </authorList>
    </citation>
    <scope>NUCLEOTIDE SEQUENCE [LARGE SCALE GENOMIC DNA]</scope>
    <source>
        <strain evidence="2 3">F-3ap</strain>
    </source>
</reference>
<keyword evidence="1" id="KW-0472">Membrane</keyword>
<sequence length="842" mass="91736">MQKAPESTLQLLVLVAVSFVKNLPKTIARLGIKSVLIFLFIYLLNIYMVAEVNDGFGSQIPPGDPRYFLINQLSNRAGFAALSFVSMFVLSTALAQIKYKGIKGFLGGIATAPVWMGVSLQKSKIAFYTFFFGLGVFSVLGYFHVNTYLFLAVALGLFLVLAEKEEGMAQLTGRLLWSDFQRVFRRRKERVQANPHTIGVFFLAGIAAMLLLMLVPLGSRKLAGSLLPAFSLLVVVAVRFKLLTRKAAVWLFLFGLLNLVTYGLTGSVLADDGGKWEGGGTWRSWYNSPGAAEVRRSGVRPGLLGALGGLLSSAVSTVGYYGGIVVDGTIGTVKQVVGTTAHVVKRGVEEVAGAVKDTVVGAYELATDPDLNRDFWNNVYEDVTQMQESAEVFVGEVVDYTKDTLQGIKEVASDWDAVKTLVGGTIDDIGYGLETSIDYVSEGLTNAWNDPSGTWDSLVSGTGEAVDSVLNTADRIWTSFSDTMNDPEKVYQGIRDMTGINSFSSSWDPSRGGWERVGLSLLGTLQLYGSITTAKDIRAGLGNMKDDLVKWNADRQALNAAANAKQNMASNLSKNLGQKGAYIQTGYVDPKFMTPDARKALQQISREFDVQIHIRPGNIESRKWLELGKGVPKPCAIKTKTINNLDVLLGAPKRSEGVVGFFKPKLPANFKSLDAGTQKKLLQRFGQRMNEVSQYGDDMQRLVSSGQYKVKHGLVIDAKANRFVVGDIDIAHITRADGSPVSDAVARRVEDAMMGNRRSNVLHRSLSEWNGADPHFNPGAKTKMTEATRYGSEGVYTVNTDGTFTQGYLGHNQMRTYTPYNPKTTGTYGASQIIKQTAGANE</sequence>
<evidence type="ECO:0000256" key="1">
    <source>
        <dbReference type="SAM" id="Phobius"/>
    </source>
</evidence>
<dbReference type="Proteomes" id="UP000461585">
    <property type="component" value="Unassembled WGS sequence"/>
</dbReference>
<proteinExistence type="predicted"/>
<dbReference type="EMBL" id="JAAEEH010000021">
    <property type="protein sequence ID" value="NDL67796.1"/>
    <property type="molecule type" value="Genomic_DNA"/>
</dbReference>
<gene>
    <name evidence="2" type="ORF">GXN74_08600</name>
</gene>
<feature type="transmembrane region" description="Helical" evidence="1">
    <location>
        <begin position="30"/>
        <end position="50"/>
    </location>
</feature>
<feature type="transmembrane region" description="Helical" evidence="1">
    <location>
        <begin position="77"/>
        <end position="95"/>
    </location>
</feature>
<comment type="caution">
    <text evidence="2">The sequence shown here is derived from an EMBL/GenBank/DDBJ whole genome shotgun (WGS) entry which is preliminary data.</text>
</comment>
<feature type="transmembrane region" description="Helical" evidence="1">
    <location>
        <begin position="149"/>
        <end position="177"/>
    </location>
</feature>
<organism evidence="2 3">
    <name type="scientific">Anaerotalea alkaliphila</name>
    <dbReference type="NCBI Taxonomy" id="2662126"/>
    <lineage>
        <taxon>Bacteria</taxon>
        <taxon>Bacillati</taxon>
        <taxon>Bacillota</taxon>
        <taxon>Clostridia</taxon>
        <taxon>Eubacteriales</taxon>
        <taxon>Anaerotalea</taxon>
    </lineage>
</organism>
<dbReference type="Gene3D" id="1.20.120.20">
    <property type="entry name" value="Apolipoprotein"/>
    <property type="match status" value="1"/>
</dbReference>
<keyword evidence="1" id="KW-1133">Transmembrane helix</keyword>
<protein>
    <submittedName>
        <fullName evidence="2">Uncharacterized protein</fullName>
    </submittedName>
</protein>
<dbReference type="RefSeq" id="WP_162370524.1">
    <property type="nucleotide sequence ID" value="NZ_JAAEEH010000021.1"/>
</dbReference>
<accession>A0A7X5HWK5</accession>
<keyword evidence="3" id="KW-1185">Reference proteome</keyword>
<name>A0A7X5HWK5_9FIRM</name>
<feature type="transmembrane region" description="Helical" evidence="1">
    <location>
        <begin position="198"/>
        <end position="216"/>
    </location>
</feature>
<evidence type="ECO:0000313" key="2">
    <source>
        <dbReference type="EMBL" id="NDL67796.1"/>
    </source>
</evidence>
<feature type="transmembrane region" description="Helical" evidence="1">
    <location>
        <begin position="247"/>
        <end position="265"/>
    </location>
</feature>
<dbReference type="AlphaFoldDB" id="A0A7X5HWK5"/>
<feature type="transmembrane region" description="Helical" evidence="1">
    <location>
        <begin position="222"/>
        <end position="240"/>
    </location>
</feature>